<protein>
    <submittedName>
        <fullName evidence="2">DUF1659 domain-containing protein</fullName>
    </submittedName>
</protein>
<accession>A0A544TPU6</accession>
<dbReference type="RefSeq" id="WP_142642951.1">
    <property type="nucleotide sequence ID" value="NZ_VDGI01000013.1"/>
</dbReference>
<dbReference type="OrthoDB" id="48766at2"/>
<name>A0A544TPU6_9BACI</name>
<evidence type="ECO:0000259" key="1">
    <source>
        <dbReference type="Pfam" id="PF07872"/>
    </source>
</evidence>
<reference evidence="2 3" key="1">
    <citation type="submission" date="2019-06" db="EMBL/GenBank/DDBJ databases">
        <title>Psychrobacillus vulpis sp. nov., a new species isolated from feces of a red fox that inhabits in The Tablas de Daimiel Natural Park, Albacete, Spain.</title>
        <authorList>
            <person name="Rodriguez M."/>
            <person name="Reina J.C."/>
            <person name="Bejar V."/>
            <person name="Llamas I."/>
        </authorList>
    </citation>
    <scope>NUCLEOTIDE SEQUENCE [LARGE SCALE GENOMIC DNA]</scope>
    <source>
        <strain evidence="2 3">Z8</strain>
    </source>
</reference>
<feature type="domain" description="DUF1659" evidence="1">
    <location>
        <begin position="5"/>
        <end position="69"/>
    </location>
</feature>
<dbReference type="InterPro" id="IPR012454">
    <property type="entry name" value="DUF1659"/>
</dbReference>
<dbReference type="AlphaFoldDB" id="A0A544TPU6"/>
<dbReference type="EMBL" id="VDGI01000013">
    <property type="protein sequence ID" value="TQR19473.1"/>
    <property type="molecule type" value="Genomic_DNA"/>
</dbReference>
<sequence length="70" mass="7535">MANLEYKQAVLKLVFEAGLVEGKMKTKSKTYRNIQASATADGLETVATTLASLSNSPYIGAEKVETLNLI</sequence>
<keyword evidence="3" id="KW-1185">Reference proteome</keyword>
<proteinExistence type="predicted"/>
<evidence type="ECO:0000313" key="3">
    <source>
        <dbReference type="Proteomes" id="UP000316626"/>
    </source>
</evidence>
<evidence type="ECO:0000313" key="2">
    <source>
        <dbReference type="EMBL" id="TQR19473.1"/>
    </source>
</evidence>
<dbReference type="Pfam" id="PF07872">
    <property type="entry name" value="DUF1659"/>
    <property type="match status" value="1"/>
</dbReference>
<comment type="caution">
    <text evidence="2">The sequence shown here is derived from an EMBL/GenBank/DDBJ whole genome shotgun (WGS) entry which is preliminary data.</text>
</comment>
<gene>
    <name evidence="2" type="ORF">FG384_12570</name>
</gene>
<organism evidence="2 3">
    <name type="scientific">Psychrobacillus vulpis</name>
    <dbReference type="NCBI Taxonomy" id="2325572"/>
    <lineage>
        <taxon>Bacteria</taxon>
        <taxon>Bacillati</taxon>
        <taxon>Bacillota</taxon>
        <taxon>Bacilli</taxon>
        <taxon>Bacillales</taxon>
        <taxon>Bacillaceae</taxon>
        <taxon>Psychrobacillus</taxon>
    </lineage>
</organism>
<dbReference type="Proteomes" id="UP000316626">
    <property type="component" value="Unassembled WGS sequence"/>
</dbReference>